<evidence type="ECO:0000256" key="1">
    <source>
        <dbReference type="SAM" id="MobiDB-lite"/>
    </source>
</evidence>
<dbReference type="EMBL" id="JBHFEH010000045">
    <property type="protein sequence ID" value="KAL2050625.1"/>
    <property type="molecule type" value="Genomic_DNA"/>
</dbReference>
<dbReference type="Gene3D" id="3.40.50.1820">
    <property type="entry name" value="alpha/beta hydrolase"/>
    <property type="match status" value="1"/>
</dbReference>
<evidence type="ECO:0000313" key="3">
    <source>
        <dbReference type="EMBL" id="KAL2050625.1"/>
    </source>
</evidence>
<feature type="region of interest" description="Disordered" evidence="1">
    <location>
        <begin position="47"/>
        <end position="66"/>
    </location>
</feature>
<gene>
    <name evidence="3" type="ORF">ABVK25_009133</name>
</gene>
<name>A0ABR4AZ91_9LECA</name>
<keyword evidence="4" id="KW-1185">Reference proteome</keyword>
<dbReference type="InterPro" id="IPR029058">
    <property type="entry name" value="AB_hydrolase_fold"/>
</dbReference>
<evidence type="ECO:0000313" key="4">
    <source>
        <dbReference type="Proteomes" id="UP001590951"/>
    </source>
</evidence>
<protein>
    <recommendedName>
        <fullName evidence="2">Serine hydrolase domain-containing protein</fullName>
    </recommendedName>
</protein>
<reference evidence="3 4" key="1">
    <citation type="submission" date="2024-09" db="EMBL/GenBank/DDBJ databases">
        <title>Rethinking Asexuality: The Enigmatic Case of Functional Sexual Genes in Lepraria (Stereocaulaceae).</title>
        <authorList>
            <person name="Doellman M."/>
            <person name="Sun Y."/>
            <person name="Barcenas-Pena A."/>
            <person name="Lumbsch H.T."/>
            <person name="Grewe F."/>
        </authorList>
    </citation>
    <scope>NUCLEOTIDE SEQUENCE [LARGE SCALE GENOMIC DNA]</scope>
    <source>
        <strain evidence="3 4">Grewe 0041</strain>
    </source>
</reference>
<dbReference type="Pfam" id="PF03959">
    <property type="entry name" value="FSH1"/>
    <property type="match status" value="1"/>
</dbReference>
<dbReference type="SUPFAM" id="SSF53474">
    <property type="entry name" value="alpha/beta-Hydrolases"/>
    <property type="match status" value="1"/>
</dbReference>
<feature type="compositionally biased region" description="Acidic residues" evidence="1">
    <location>
        <begin position="49"/>
        <end position="60"/>
    </location>
</feature>
<proteinExistence type="predicted"/>
<evidence type="ECO:0000259" key="2">
    <source>
        <dbReference type="Pfam" id="PF03959"/>
    </source>
</evidence>
<sequence length="145" mass="16211">MPFSQSLDVGIDARRYFGLSGKLKPSRPGCPTIVPEYLITDPAYLKGEDELDDSSSDDDGPPNFHNPREIYYQMYHASVDKIRINIPTANVFGRQDQWRLHSKDLVDLCARDLTTVIEHDGGHEIPHSASEGICDAIEIAAAKVW</sequence>
<organism evidence="3 4">
    <name type="scientific">Lepraria finkii</name>
    <dbReference type="NCBI Taxonomy" id="1340010"/>
    <lineage>
        <taxon>Eukaryota</taxon>
        <taxon>Fungi</taxon>
        <taxon>Dikarya</taxon>
        <taxon>Ascomycota</taxon>
        <taxon>Pezizomycotina</taxon>
        <taxon>Lecanoromycetes</taxon>
        <taxon>OSLEUM clade</taxon>
        <taxon>Lecanoromycetidae</taxon>
        <taxon>Lecanorales</taxon>
        <taxon>Lecanorineae</taxon>
        <taxon>Stereocaulaceae</taxon>
        <taxon>Lepraria</taxon>
    </lineage>
</organism>
<accession>A0ABR4AZ91</accession>
<feature type="domain" description="Serine hydrolase" evidence="2">
    <location>
        <begin position="69"/>
        <end position="130"/>
    </location>
</feature>
<dbReference type="InterPro" id="IPR005645">
    <property type="entry name" value="FSH-like_dom"/>
</dbReference>
<dbReference type="Proteomes" id="UP001590951">
    <property type="component" value="Unassembled WGS sequence"/>
</dbReference>
<comment type="caution">
    <text evidence="3">The sequence shown here is derived from an EMBL/GenBank/DDBJ whole genome shotgun (WGS) entry which is preliminary data.</text>
</comment>